<dbReference type="InterPro" id="IPR004017">
    <property type="entry name" value="Cys_rich_dom"/>
</dbReference>
<keyword evidence="1" id="KW-0004">4Fe-4S</keyword>
<reference evidence="7" key="1">
    <citation type="journal article" date="2014" name="Front. Microbiol.">
        <title>High frequency of phylogenetically diverse reductive dehalogenase-homologous genes in deep subseafloor sedimentary metagenomes.</title>
        <authorList>
            <person name="Kawai M."/>
            <person name="Futagami T."/>
            <person name="Toyoda A."/>
            <person name="Takaki Y."/>
            <person name="Nishi S."/>
            <person name="Hori S."/>
            <person name="Arai W."/>
            <person name="Tsubouchi T."/>
            <person name="Morono Y."/>
            <person name="Uchiyama I."/>
            <person name="Ito T."/>
            <person name="Fujiyama A."/>
            <person name="Inagaki F."/>
            <person name="Takami H."/>
        </authorList>
    </citation>
    <scope>NUCLEOTIDE SEQUENCE</scope>
    <source>
        <strain evidence="7">Expedition CK06-06</strain>
    </source>
</reference>
<accession>X0SRD7</accession>
<sequence>MRAIRRTIVETGIGPVPDALRITIKNISGVGNPLGEEREKRADWAKDLDVKAFTEGTELLYFPCCIPAYDPRGKKVAQAIVSILKKAAIDFGILGTEETCCGESVRKAGNEALFQSLAQSNIAVFTEKGVQKILTTSPHCYNTFKNEYHELDGKFEVIHYTQYFAQLIKEGRLKFSKELNKRVTYHDPCYLGRHNGIYDEPREVLQSIPGLELVEMRDSRENSLCCGGGGGRIWMDTKKEERFSDLRVDQAIEAGAQALVASCPYCILNFEDSVLTMDKADVLEVKDISELVQEAI</sequence>
<organism evidence="7">
    <name type="scientific">marine sediment metagenome</name>
    <dbReference type="NCBI Taxonomy" id="412755"/>
    <lineage>
        <taxon>unclassified sequences</taxon>
        <taxon>metagenomes</taxon>
        <taxon>ecological metagenomes</taxon>
    </lineage>
</organism>
<dbReference type="GO" id="GO:0016491">
    <property type="term" value="F:oxidoreductase activity"/>
    <property type="evidence" value="ECO:0007669"/>
    <property type="project" value="UniProtKB-KW"/>
</dbReference>
<feature type="domain" description="Cysteine-rich" evidence="6">
    <location>
        <begin position="183"/>
        <end position="270"/>
    </location>
</feature>
<dbReference type="Pfam" id="PF02754">
    <property type="entry name" value="CCG"/>
    <property type="match status" value="2"/>
</dbReference>
<protein>
    <recommendedName>
        <fullName evidence="6">Cysteine-rich domain-containing protein</fullName>
    </recommendedName>
</protein>
<dbReference type="GO" id="GO:0046872">
    <property type="term" value="F:metal ion binding"/>
    <property type="evidence" value="ECO:0007669"/>
    <property type="project" value="UniProtKB-KW"/>
</dbReference>
<dbReference type="InterPro" id="IPR051460">
    <property type="entry name" value="HdrC_iron-sulfur_subunit"/>
</dbReference>
<dbReference type="PANTHER" id="PTHR43255:SF1">
    <property type="entry name" value="IRON-SULFUR-BINDING OXIDOREDUCTASE FADF-RELATED"/>
    <property type="match status" value="1"/>
</dbReference>
<keyword evidence="5" id="KW-0411">Iron-sulfur</keyword>
<gene>
    <name evidence="7" type="ORF">S01H1_14403</name>
</gene>
<keyword evidence="4" id="KW-0408">Iron</keyword>
<dbReference type="GO" id="GO:0005886">
    <property type="term" value="C:plasma membrane"/>
    <property type="evidence" value="ECO:0007669"/>
    <property type="project" value="TreeGrafter"/>
</dbReference>
<evidence type="ECO:0000259" key="6">
    <source>
        <dbReference type="Pfam" id="PF02754"/>
    </source>
</evidence>
<evidence type="ECO:0000256" key="3">
    <source>
        <dbReference type="ARBA" id="ARBA00023002"/>
    </source>
</evidence>
<dbReference type="PANTHER" id="PTHR43255">
    <property type="entry name" value="IRON-SULFUR-BINDING OXIDOREDUCTASE FADF-RELATED-RELATED"/>
    <property type="match status" value="1"/>
</dbReference>
<keyword evidence="2" id="KW-0479">Metal-binding</keyword>
<dbReference type="AlphaFoldDB" id="X0SRD7"/>
<proteinExistence type="predicted"/>
<comment type="caution">
    <text evidence="7">The sequence shown here is derived from an EMBL/GenBank/DDBJ whole genome shotgun (WGS) entry which is preliminary data.</text>
</comment>
<evidence type="ECO:0000313" key="7">
    <source>
        <dbReference type="EMBL" id="GAF83668.1"/>
    </source>
</evidence>
<dbReference type="GO" id="GO:0051539">
    <property type="term" value="F:4 iron, 4 sulfur cluster binding"/>
    <property type="evidence" value="ECO:0007669"/>
    <property type="project" value="UniProtKB-KW"/>
</dbReference>
<feature type="domain" description="Cysteine-rich" evidence="6">
    <location>
        <begin position="60"/>
        <end position="145"/>
    </location>
</feature>
<keyword evidence="3" id="KW-0560">Oxidoreductase</keyword>
<evidence type="ECO:0000256" key="4">
    <source>
        <dbReference type="ARBA" id="ARBA00023004"/>
    </source>
</evidence>
<dbReference type="EMBL" id="BARS01007487">
    <property type="protein sequence ID" value="GAF83668.1"/>
    <property type="molecule type" value="Genomic_DNA"/>
</dbReference>
<evidence type="ECO:0000256" key="2">
    <source>
        <dbReference type="ARBA" id="ARBA00022723"/>
    </source>
</evidence>
<name>X0SRD7_9ZZZZ</name>
<evidence type="ECO:0000256" key="1">
    <source>
        <dbReference type="ARBA" id="ARBA00022485"/>
    </source>
</evidence>
<evidence type="ECO:0000256" key="5">
    <source>
        <dbReference type="ARBA" id="ARBA00023014"/>
    </source>
</evidence>